<gene>
    <name evidence="4" type="ORF">LITE_LOCUS36143</name>
</gene>
<sequence length="289" mass="33134">MWKPVGMMEVMDLDHDCFLVKLSNDQDYFRALTDGPWTIFDHYLVVHQWTAQFKVSDPLPKTMIVWVQLPALKVHFYHKEVLTTLGNLIGRTIKLYYHTLNRQCNKFACIAVEVDLSKHLVPRIWLDDEWQKVEYENLPEVCFECGKIGHSSATCPKLSLATTTPTLLLTGDENTPPPPATTEPNAGFGPWMMVTRKSRRDQRDSHKKGKPEKDVGTLHGAVTSILEKNSTPQRKVQIPYLNRQHPVISLSNGSLTRIGKAPTGRTRERKLEKRKGKWFLSMQLAAREF</sequence>
<organism evidence="4 5">
    <name type="scientific">Linum tenue</name>
    <dbReference type="NCBI Taxonomy" id="586396"/>
    <lineage>
        <taxon>Eukaryota</taxon>
        <taxon>Viridiplantae</taxon>
        <taxon>Streptophyta</taxon>
        <taxon>Embryophyta</taxon>
        <taxon>Tracheophyta</taxon>
        <taxon>Spermatophyta</taxon>
        <taxon>Magnoliopsida</taxon>
        <taxon>eudicotyledons</taxon>
        <taxon>Gunneridae</taxon>
        <taxon>Pentapetalae</taxon>
        <taxon>rosids</taxon>
        <taxon>fabids</taxon>
        <taxon>Malpighiales</taxon>
        <taxon>Linaceae</taxon>
        <taxon>Linum</taxon>
    </lineage>
</organism>
<dbReference type="PROSITE" id="PS50158">
    <property type="entry name" value="ZF_CCHC"/>
    <property type="match status" value="1"/>
</dbReference>
<dbReference type="InterPro" id="IPR025558">
    <property type="entry name" value="DUF4283"/>
</dbReference>
<keyword evidence="5" id="KW-1185">Reference proteome</keyword>
<evidence type="ECO:0000313" key="5">
    <source>
        <dbReference type="Proteomes" id="UP001154282"/>
    </source>
</evidence>
<dbReference type="AlphaFoldDB" id="A0AAV0P0M5"/>
<dbReference type="InterPro" id="IPR040256">
    <property type="entry name" value="At4g02000-like"/>
</dbReference>
<dbReference type="Pfam" id="PF14111">
    <property type="entry name" value="DUF4283"/>
    <property type="match status" value="1"/>
</dbReference>
<dbReference type="PANTHER" id="PTHR31286">
    <property type="entry name" value="GLYCINE-RICH CELL WALL STRUCTURAL PROTEIN 1.8-LIKE"/>
    <property type="match status" value="1"/>
</dbReference>
<keyword evidence="1" id="KW-0862">Zinc</keyword>
<dbReference type="InterPro" id="IPR001878">
    <property type="entry name" value="Znf_CCHC"/>
</dbReference>
<dbReference type="PANTHER" id="PTHR31286:SF99">
    <property type="entry name" value="DUF4283 DOMAIN-CONTAINING PROTEIN"/>
    <property type="match status" value="1"/>
</dbReference>
<dbReference type="GO" id="GO:0003676">
    <property type="term" value="F:nucleic acid binding"/>
    <property type="evidence" value="ECO:0007669"/>
    <property type="project" value="InterPro"/>
</dbReference>
<evidence type="ECO:0000259" key="3">
    <source>
        <dbReference type="PROSITE" id="PS50158"/>
    </source>
</evidence>
<evidence type="ECO:0000313" key="4">
    <source>
        <dbReference type="EMBL" id="CAI0464330.1"/>
    </source>
</evidence>
<accession>A0AAV0P0M5</accession>
<dbReference type="GO" id="GO:0008270">
    <property type="term" value="F:zinc ion binding"/>
    <property type="evidence" value="ECO:0007669"/>
    <property type="project" value="UniProtKB-KW"/>
</dbReference>
<name>A0AAV0P0M5_9ROSI</name>
<protein>
    <recommendedName>
        <fullName evidence="3">CCHC-type domain-containing protein</fullName>
    </recommendedName>
</protein>
<dbReference type="EMBL" id="CAMGYJ010000008">
    <property type="protein sequence ID" value="CAI0464330.1"/>
    <property type="molecule type" value="Genomic_DNA"/>
</dbReference>
<dbReference type="Proteomes" id="UP001154282">
    <property type="component" value="Unassembled WGS sequence"/>
</dbReference>
<feature type="domain" description="CCHC-type" evidence="3">
    <location>
        <begin position="142"/>
        <end position="157"/>
    </location>
</feature>
<keyword evidence="1" id="KW-0479">Metal-binding</keyword>
<evidence type="ECO:0000256" key="1">
    <source>
        <dbReference type="PROSITE-ProRule" id="PRU00047"/>
    </source>
</evidence>
<reference evidence="4" key="1">
    <citation type="submission" date="2022-08" db="EMBL/GenBank/DDBJ databases">
        <authorList>
            <person name="Gutierrez-Valencia J."/>
        </authorList>
    </citation>
    <scope>NUCLEOTIDE SEQUENCE</scope>
</reference>
<evidence type="ECO:0000256" key="2">
    <source>
        <dbReference type="SAM" id="MobiDB-lite"/>
    </source>
</evidence>
<dbReference type="SMART" id="SM00343">
    <property type="entry name" value="ZnF_C2HC"/>
    <property type="match status" value="1"/>
</dbReference>
<dbReference type="InterPro" id="IPR025836">
    <property type="entry name" value="Zn_knuckle_CX2CX4HX4C"/>
</dbReference>
<keyword evidence="1" id="KW-0863">Zinc-finger</keyword>
<feature type="region of interest" description="Disordered" evidence="2">
    <location>
        <begin position="168"/>
        <end position="190"/>
    </location>
</feature>
<proteinExistence type="predicted"/>
<comment type="caution">
    <text evidence="4">The sequence shown here is derived from an EMBL/GenBank/DDBJ whole genome shotgun (WGS) entry which is preliminary data.</text>
</comment>
<dbReference type="Pfam" id="PF14392">
    <property type="entry name" value="zf-CCHC_4"/>
    <property type="match status" value="1"/>
</dbReference>
<dbReference type="SUPFAM" id="SSF57756">
    <property type="entry name" value="Retrovirus zinc finger-like domains"/>
    <property type="match status" value="1"/>
</dbReference>
<dbReference type="InterPro" id="IPR036875">
    <property type="entry name" value="Znf_CCHC_sf"/>
</dbReference>